<keyword evidence="3" id="KW-1003">Cell membrane</keyword>
<evidence type="ECO:0000256" key="8">
    <source>
        <dbReference type="ARBA" id="ARBA00038436"/>
    </source>
</evidence>
<comment type="subcellular location">
    <subcellularLocation>
        <location evidence="1 9">Cell inner membrane</location>
        <topology evidence="1 9">Multi-pass membrane protein</topology>
    </subcellularLocation>
</comment>
<evidence type="ECO:0000313" key="13">
    <source>
        <dbReference type="Proteomes" id="UP000294619"/>
    </source>
</evidence>
<evidence type="ECO:0000259" key="10">
    <source>
        <dbReference type="Pfam" id="PF04290"/>
    </source>
</evidence>
<keyword evidence="7 9" id="KW-0472">Membrane</keyword>
<keyword evidence="6 9" id="KW-1133">Transmembrane helix</keyword>
<dbReference type="Proteomes" id="UP000294619">
    <property type="component" value="Unassembled WGS sequence"/>
</dbReference>
<organism evidence="11 13">
    <name type="scientific">Testudinibacter aquarius</name>
    <dbReference type="NCBI Taxonomy" id="1524974"/>
    <lineage>
        <taxon>Bacteria</taxon>
        <taxon>Pseudomonadati</taxon>
        <taxon>Pseudomonadota</taxon>
        <taxon>Gammaproteobacteria</taxon>
        <taxon>Pasteurellales</taxon>
        <taxon>Pasteurellaceae</taxon>
        <taxon>Testudinibacter</taxon>
    </lineage>
</organism>
<evidence type="ECO:0000313" key="11">
    <source>
        <dbReference type="EMBL" id="TCV89406.1"/>
    </source>
</evidence>
<dbReference type="PANTHER" id="PTHR35011">
    <property type="entry name" value="2,3-DIKETO-L-GULONATE TRAP TRANSPORTER SMALL PERMEASE PROTEIN YIAM"/>
    <property type="match status" value="1"/>
</dbReference>
<feature type="transmembrane region" description="Helical" evidence="9">
    <location>
        <begin position="88"/>
        <end position="110"/>
    </location>
</feature>
<accession>A0A4R3YBP4</accession>
<evidence type="ECO:0000256" key="6">
    <source>
        <dbReference type="ARBA" id="ARBA00022989"/>
    </source>
</evidence>
<reference evidence="11 13" key="1">
    <citation type="submission" date="2019-03" db="EMBL/GenBank/DDBJ databases">
        <title>Genomic Encyclopedia of Type Strains, Phase IV (KMG-IV): sequencing the most valuable type-strain genomes for metagenomic binning, comparative biology and taxonomic classification.</title>
        <authorList>
            <person name="Goeker M."/>
        </authorList>
    </citation>
    <scope>NUCLEOTIDE SEQUENCE [LARGE SCALE GENOMIC DNA]</scope>
    <source>
        <strain evidence="11 13">DSM 28140</strain>
    </source>
</reference>
<evidence type="ECO:0000256" key="9">
    <source>
        <dbReference type="RuleBase" id="RU369079"/>
    </source>
</evidence>
<evidence type="ECO:0000313" key="14">
    <source>
        <dbReference type="Proteomes" id="UP000305526"/>
    </source>
</evidence>
<evidence type="ECO:0000256" key="3">
    <source>
        <dbReference type="ARBA" id="ARBA00022475"/>
    </source>
</evidence>
<dbReference type="EMBL" id="VDGV01000086">
    <property type="protein sequence ID" value="TNG90088.1"/>
    <property type="molecule type" value="Genomic_DNA"/>
</dbReference>
<comment type="subunit">
    <text evidence="9">The complex comprises the extracytoplasmic solute receptor protein and the two transmembrane proteins.</text>
</comment>
<gene>
    <name evidence="11" type="ORF">EDC16_102283</name>
    <name evidence="12" type="ORF">FHQ21_09490</name>
</gene>
<feature type="domain" description="Tripartite ATP-independent periplasmic transporters DctQ component" evidence="10">
    <location>
        <begin position="23"/>
        <end position="156"/>
    </location>
</feature>
<comment type="function">
    <text evidence="9">Part of the tripartite ATP-independent periplasmic (TRAP) transport system.</text>
</comment>
<dbReference type="AlphaFoldDB" id="A0A4R3YBP4"/>
<reference evidence="12 14" key="2">
    <citation type="submission" date="2019-05" db="EMBL/GenBank/DDBJ databases">
        <title>Pasteurellaceae isolates from reptiles.</title>
        <authorList>
            <person name="Bojesen A.M."/>
            <person name="Lund E."/>
        </authorList>
    </citation>
    <scope>NUCLEOTIDE SEQUENCE [LARGE SCALE GENOMIC DNA]</scope>
    <source>
        <strain evidence="12 14">ELNT2x</strain>
    </source>
</reference>
<sequence length="158" mass="17640">MAKFISTIDKALSALCVTLSVFLVICVVWQVFSRYVLNQPSTYTDEIARFLFIWVGLIGAAYALGQKKHLAIDLLLTKLESSPKKQNFLNLLINIISLFFIILIMCYGGGKLVLDTMSAGQISPVLGIQMGWVYFAIPLSGAFMLIYLLRDISKELTH</sequence>
<evidence type="ECO:0000313" key="12">
    <source>
        <dbReference type="EMBL" id="TNG90088.1"/>
    </source>
</evidence>
<keyword evidence="14" id="KW-1185">Reference proteome</keyword>
<protein>
    <recommendedName>
        <fullName evidence="9">TRAP transporter small permease protein</fullName>
    </recommendedName>
</protein>
<evidence type="ECO:0000256" key="1">
    <source>
        <dbReference type="ARBA" id="ARBA00004429"/>
    </source>
</evidence>
<keyword evidence="5 9" id="KW-0812">Transmembrane</keyword>
<dbReference type="EMBL" id="SMCP01000002">
    <property type="protein sequence ID" value="TCV89406.1"/>
    <property type="molecule type" value="Genomic_DNA"/>
</dbReference>
<dbReference type="InterPro" id="IPR007387">
    <property type="entry name" value="TRAP_DctQ"/>
</dbReference>
<dbReference type="InterPro" id="IPR055348">
    <property type="entry name" value="DctQ"/>
</dbReference>
<name>A0A4R3YBP4_9PAST</name>
<evidence type="ECO:0000256" key="7">
    <source>
        <dbReference type="ARBA" id="ARBA00023136"/>
    </source>
</evidence>
<evidence type="ECO:0000256" key="5">
    <source>
        <dbReference type="ARBA" id="ARBA00022692"/>
    </source>
</evidence>
<dbReference type="GO" id="GO:0005886">
    <property type="term" value="C:plasma membrane"/>
    <property type="evidence" value="ECO:0007669"/>
    <property type="project" value="UniProtKB-SubCell"/>
</dbReference>
<evidence type="ECO:0000256" key="2">
    <source>
        <dbReference type="ARBA" id="ARBA00022448"/>
    </source>
</evidence>
<feature type="transmembrane region" description="Helical" evidence="9">
    <location>
        <begin position="12"/>
        <end position="32"/>
    </location>
</feature>
<feature type="transmembrane region" description="Helical" evidence="9">
    <location>
        <begin position="47"/>
        <end position="65"/>
    </location>
</feature>
<keyword evidence="4 9" id="KW-0997">Cell inner membrane</keyword>
<keyword evidence="2 9" id="KW-0813">Transport</keyword>
<dbReference type="Pfam" id="PF04290">
    <property type="entry name" value="DctQ"/>
    <property type="match status" value="1"/>
</dbReference>
<dbReference type="GO" id="GO:0022857">
    <property type="term" value="F:transmembrane transporter activity"/>
    <property type="evidence" value="ECO:0007669"/>
    <property type="project" value="UniProtKB-UniRule"/>
</dbReference>
<evidence type="ECO:0000256" key="4">
    <source>
        <dbReference type="ARBA" id="ARBA00022519"/>
    </source>
</evidence>
<comment type="similarity">
    <text evidence="8 9">Belongs to the TRAP transporter small permease family.</text>
</comment>
<dbReference type="RefSeq" id="WP_132965294.1">
    <property type="nucleotide sequence ID" value="NZ_LEKL01000012.1"/>
</dbReference>
<proteinExistence type="inferred from homology"/>
<dbReference type="PANTHER" id="PTHR35011:SF2">
    <property type="entry name" value="2,3-DIKETO-L-GULONATE TRAP TRANSPORTER SMALL PERMEASE PROTEIN YIAM"/>
    <property type="match status" value="1"/>
</dbReference>
<comment type="caution">
    <text evidence="11">The sequence shown here is derived from an EMBL/GenBank/DDBJ whole genome shotgun (WGS) entry which is preliminary data.</text>
</comment>
<dbReference type="GO" id="GO:0015740">
    <property type="term" value="P:C4-dicarboxylate transport"/>
    <property type="evidence" value="ECO:0007669"/>
    <property type="project" value="TreeGrafter"/>
</dbReference>
<feature type="transmembrane region" description="Helical" evidence="9">
    <location>
        <begin position="130"/>
        <end position="149"/>
    </location>
</feature>
<dbReference type="Proteomes" id="UP000305526">
    <property type="component" value="Unassembled WGS sequence"/>
</dbReference>